<sequence length="216" mass="22134">MRNADIDAAPQLDADSTRVAPLGSSASQTRNNGPPQPLPMTGGAPRALPDRHAAARHHPDRPNHRRAGHGGRLPGPADLHSMAPMAGMPPQPQLYPTLPYGSMPIQNQVPADYNPFIAAGGGGPVYATMRPPGSDGYPTAAFGSMSLGSSSSGVGGGGSPVLHQTIPSHNPAFAPPQQPQSPASAPYATMRPQPPPKPQGWSTGTLRPSSGGQPPQ</sequence>
<evidence type="ECO:0000256" key="1">
    <source>
        <dbReference type="SAM" id="MobiDB-lite"/>
    </source>
</evidence>
<dbReference type="RefSeq" id="XP_004333280.1">
    <property type="nucleotide sequence ID" value="XM_004333232.1"/>
</dbReference>
<keyword evidence="3" id="KW-1185">Reference proteome</keyword>
<evidence type="ECO:0000313" key="3">
    <source>
        <dbReference type="Proteomes" id="UP000011083"/>
    </source>
</evidence>
<feature type="region of interest" description="Disordered" evidence="1">
    <location>
        <begin position="148"/>
        <end position="216"/>
    </location>
</feature>
<accession>L8GE14</accession>
<evidence type="ECO:0000313" key="2">
    <source>
        <dbReference type="EMBL" id="ELR11267.1"/>
    </source>
</evidence>
<proteinExistence type="predicted"/>
<name>L8GE14_ACACF</name>
<dbReference type="VEuPathDB" id="AmoebaDB:ACA1_127580"/>
<dbReference type="AlphaFoldDB" id="L8GE14"/>
<reference evidence="2 3" key="1">
    <citation type="journal article" date="2013" name="Genome Biol.">
        <title>Genome of Acanthamoeba castellanii highlights extensive lateral gene transfer and early evolution of tyrosine kinase signaling.</title>
        <authorList>
            <person name="Clarke M."/>
            <person name="Lohan A.J."/>
            <person name="Liu B."/>
            <person name="Lagkouvardos I."/>
            <person name="Roy S."/>
            <person name="Zafar N."/>
            <person name="Bertelli C."/>
            <person name="Schilde C."/>
            <person name="Kianianmomeni A."/>
            <person name="Burglin T.R."/>
            <person name="Frech C."/>
            <person name="Turcotte B."/>
            <person name="Kopec K.O."/>
            <person name="Synnott J.M."/>
            <person name="Choo C."/>
            <person name="Paponov I."/>
            <person name="Finkler A."/>
            <person name="Soon Heng Tan C."/>
            <person name="Hutchins A.P."/>
            <person name="Weinmeier T."/>
            <person name="Rattei T."/>
            <person name="Chu J.S."/>
            <person name="Gimenez G."/>
            <person name="Irimia M."/>
            <person name="Rigden D.J."/>
            <person name="Fitzpatrick D.A."/>
            <person name="Lorenzo-Morales J."/>
            <person name="Bateman A."/>
            <person name="Chiu C.H."/>
            <person name="Tang P."/>
            <person name="Hegemann P."/>
            <person name="Fromm H."/>
            <person name="Raoult D."/>
            <person name="Greub G."/>
            <person name="Miranda-Saavedra D."/>
            <person name="Chen N."/>
            <person name="Nash P."/>
            <person name="Ginger M.L."/>
            <person name="Horn M."/>
            <person name="Schaap P."/>
            <person name="Caler L."/>
            <person name="Loftus B."/>
        </authorList>
    </citation>
    <scope>NUCLEOTIDE SEQUENCE [LARGE SCALE GENOMIC DNA]</scope>
    <source>
        <strain evidence="2 3">Neff</strain>
    </source>
</reference>
<gene>
    <name evidence="2" type="ORF">ACA1_127580</name>
</gene>
<feature type="compositionally biased region" description="Polar residues" evidence="1">
    <location>
        <begin position="200"/>
        <end position="216"/>
    </location>
</feature>
<protein>
    <submittedName>
        <fullName evidence="2">Uncharacterized protein</fullName>
    </submittedName>
</protein>
<dbReference type="KEGG" id="acan:ACA1_127580"/>
<feature type="region of interest" description="Disordered" evidence="1">
    <location>
        <begin position="1"/>
        <end position="79"/>
    </location>
</feature>
<organism evidence="2 3">
    <name type="scientific">Acanthamoeba castellanii (strain ATCC 30010 / Neff)</name>
    <dbReference type="NCBI Taxonomy" id="1257118"/>
    <lineage>
        <taxon>Eukaryota</taxon>
        <taxon>Amoebozoa</taxon>
        <taxon>Discosea</taxon>
        <taxon>Longamoebia</taxon>
        <taxon>Centramoebida</taxon>
        <taxon>Acanthamoebidae</taxon>
        <taxon>Acanthamoeba</taxon>
    </lineage>
</organism>
<feature type="compositionally biased region" description="Basic residues" evidence="1">
    <location>
        <begin position="54"/>
        <end position="69"/>
    </location>
</feature>
<dbReference type="EMBL" id="KB008155">
    <property type="protein sequence ID" value="ELR11267.1"/>
    <property type="molecule type" value="Genomic_DNA"/>
</dbReference>
<dbReference type="Proteomes" id="UP000011083">
    <property type="component" value="Unassembled WGS sequence"/>
</dbReference>
<feature type="compositionally biased region" description="Polar residues" evidence="1">
    <location>
        <begin position="24"/>
        <end position="33"/>
    </location>
</feature>
<dbReference type="GeneID" id="14911689"/>